<protein>
    <submittedName>
        <fullName evidence="2">Uncharacterized protein</fullName>
    </submittedName>
</protein>
<feature type="signal peptide" evidence="1">
    <location>
        <begin position="1"/>
        <end position="27"/>
    </location>
</feature>
<evidence type="ECO:0000313" key="3">
    <source>
        <dbReference type="Proteomes" id="UP000219799"/>
    </source>
</evidence>
<reference evidence="2 3" key="1">
    <citation type="submission" date="2016-06" db="EMBL/GenBank/DDBJ databases">
        <authorList>
            <consortium name="Pathogen Informatics"/>
        </authorList>
    </citation>
    <scope>NUCLEOTIDE SEQUENCE [LARGE SCALE GENOMIC DNA]</scope>
    <source>
        <strain evidence="2">PmlGA01</strain>
    </source>
</reference>
<dbReference type="AlphaFoldDB" id="A0A1C3K9V2"/>
<evidence type="ECO:0000256" key="1">
    <source>
        <dbReference type="SAM" id="SignalP"/>
    </source>
</evidence>
<dbReference type="EMBL" id="LT594490">
    <property type="protein sequence ID" value="SBT70247.1"/>
    <property type="molecule type" value="Genomic_DNA"/>
</dbReference>
<proteinExistence type="predicted"/>
<sequence>MPSGDKIKHCVSMMLSFLLLLLNNGSSNYCNRSSNYCNRSSNYCNRSSNYCNRSSNYCNRSSNYCNRSSNYCNKYSNYKNSNEKFKFEMMNRLFLGLYYHFIKEQHCYVDNYFFA</sequence>
<evidence type="ECO:0000313" key="2">
    <source>
        <dbReference type="EMBL" id="SBT70247.1"/>
    </source>
</evidence>
<dbReference type="Proteomes" id="UP000219799">
    <property type="component" value="Chromosome 2"/>
</dbReference>
<accession>A0A1C3K9V2</accession>
<organism evidence="2 3">
    <name type="scientific">Plasmodium malariae</name>
    <dbReference type="NCBI Taxonomy" id="5858"/>
    <lineage>
        <taxon>Eukaryota</taxon>
        <taxon>Sar</taxon>
        <taxon>Alveolata</taxon>
        <taxon>Apicomplexa</taxon>
        <taxon>Aconoidasida</taxon>
        <taxon>Haemosporida</taxon>
        <taxon>Plasmodiidae</taxon>
        <taxon>Plasmodium</taxon>
        <taxon>Plasmodium (Plasmodium)</taxon>
    </lineage>
</organism>
<feature type="chain" id="PRO_5008677598" evidence="1">
    <location>
        <begin position="28"/>
        <end position="115"/>
    </location>
</feature>
<name>A0A1C3K9V2_PLAMA</name>
<keyword evidence="1" id="KW-0732">Signal</keyword>
<gene>
    <name evidence="2" type="primary">PmlGA01_020011900</name>
    <name evidence="2" type="ORF">PMLGA01_020011900</name>
</gene>